<evidence type="ECO:0000313" key="2">
    <source>
        <dbReference type="EMBL" id="TAA21893.1"/>
    </source>
</evidence>
<protein>
    <submittedName>
        <fullName evidence="2">Uncharacterized protein</fullName>
    </submittedName>
</protein>
<dbReference type="AlphaFoldDB" id="A0A4Q8L5Y9"/>
<keyword evidence="1" id="KW-0732">Signal</keyword>
<reference evidence="2 3" key="1">
    <citation type="submission" date="2019-02" db="EMBL/GenBank/DDBJ databases">
        <title>WGS of Pseudoxanthomonas species novum from clinical isolates.</title>
        <authorList>
            <person name="Bernier A.-M."/>
            <person name="Bernard K."/>
            <person name="Vachon A."/>
        </authorList>
    </citation>
    <scope>NUCLEOTIDE SEQUENCE [LARGE SCALE GENOMIC DNA]</scope>
    <source>
        <strain evidence="2 3">NML171200</strain>
    </source>
</reference>
<dbReference type="RefSeq" id="WP_130552497.1">
    <property type="nucleotide sequence ID" value="NZ_SHMC01000007.1"/>
</dbReference>
<accession>A0A4Q8L5Y9</accession>
<name>A0A4Q8L5Y9_9GAMM</name>
<dbReference type="EMBL" id="SHMC01000007">
    <property type="protein sequence ID" value="TAA21893.1"/>
    <property type="molecule type" value="Genomic_DNA"/>
</dbReference>
<comment type="caution">
    <text evidence="2">The sequence shown here is derived from an EMBL/GenBank/DDBJ whole genome shotgun (WGS) entry which is preliminary data.</text>
</comment>
<organism evidence="2 3">
    <name type="scientific">Pseudoxanthomonas winnipegensis</name>
    <dbReference type="NCBI Taxonomy" id="2480810"/>
    <lineage>
        <taxon>Bacteria</taxon>
        <taxon>Pseudomonadati</taxon>
        <taxon>Pseudomonadota</taxon>
        <taxon>Gammaproteobacteria</taxon>
        <taxon>Lysobacterales</taxon>
        <taxon>Lysobacteraceae</taxon>
        <taxon>Pseudoxanthomonas</taxon>
    </lineage>
</organism>
<feature type="chain" id="PRO_5020390859" evidence="1">
    <location>
        <begin position="17"/>
        <end position="116"/>
    </location>
</feature>
<dbReference type="OrthoDB" id="8595802at2"/>
<sequence>MLVPMLAWALAGGAGATPSPCALPDATPLSAELEATYCRLPKEVRTLVERQSSCLYFGGEEPYDAQRRAALERALRDSCPGNEARFARLRKRYANDAHVRRWLEDYGREAGFLLSP</sequence>
<proteinExistence type="predicted"/>
<dbReference type="Proteomes" id="UP000292627">
    <property type="component" value="Unassembled WGS sequence"/>
</dbReference>
<feature type="signal peptide" evidence="1">
    <location>
        <begin position="1"/>
        <end position="16"/>
    </location>
</feature>
<gene>
    <name evidence="2" type="ORF">EA660_16185</name>
</gene>
<evidence type="ECO:0000313" key="3">
    <source>
        <dbReference type="Proteomes" id="UP000292627"/>
    </source>
</evidence>
<evidence type="ECO:0000256" key="1">
    <source>
        <dbReference type="SAM" id="SignalP"/>
    </source>
</evidence>